<feature type="region of interest" description="Disordered" evidence="8">
    <location>
        <begin position="728"/>
        <end position="826"/>
    </location>
</feature>
<protein>
    <submittedName>
        <fullName evidence="11">Nuclear export mediator factor NEMF</fullName>
    </submittedName>
</protein>
<comment type="subcellular location">
    <subcellularLocation>
        <location evidence="2">Cytoplasm</location>
    </subcellularLocation>
    <subcellularLocation>
        <location evidence="1">Nucleus</location>
    </subcellularLocation>
</comment>
<dbReference type="GO" id="GO:0000049">
    <property type="term" value="F:tRNA binding"/>
    <property type="evidence" value="ECO:0007669"/>
    <property type="project" value="TreeGrafter"/>
</dbReference>
<sequence>MKLVFSTLDLIAVVGELRKRIIGQRVNNVYDINAKTYLLKLSSGEQKSVLLLESGARVHLTEYEWAKNPMPSGFSMKLRKHIRNKKVSQISQIGLDRIVDFQFGFDEGAYHLIVEFYDRGNMFLTDWTYTILHLLRPRTDANQDVRYAAHEIYPTDMARPVPDGLRDLKDVNSVERLSLTVFSHIIGTKGPWTFDRTTDPSMRPVQKALATQFPYGQATIEHCCRRAQQDVLSELNRLKEKVREEANVEDDIEFEKLQKMYAHHWAFALRELLLHIQDRSDKYPDEKGGYVFGKKNSNEEELSRCAVDTFYSRIENQRTTEKLAQNELKANKKLENIKRDHELRLSALKADQVDSILLMINHALSNQMDWRELEARLTEARTRGDSLATHVTELNLQCNQITLRLSDPFGNVSQSENSQPDEEMNKTKAIPFPNGDVDVVVDLDLNALNNARKYYDKKRAAVKKEEKTLIASRKALKSAAYKAEQMRKDVKTLVQISKVRKSMWFEKFFWFISSENYLVVAGRDALQNEALVKRHLGSEDIYVHADLHGASSVVIKTRPLLPSELGYELGTQALTDKGGTDPASTSKPTMPVPPPKTLNEAGTMAIVLSSAWNERVVTSAWWVRADQVSKTAPSGEYMNTGAFMIRGRKNYLPMSNFFYGFGILFKLDEDSVPQHQGERRITRQDVADQMLLPSNETEETETAEASSSVVLDKDTGVLETKFPDAELHIDLMKTPEKPKSKPPQTVRHITQANRPSSDAQNSTQGKKAANNKLLNRISDKSLNPTARVSAQPDKIHEKPKNEPLKRGQKSKLKKIKQKYGEQDEDERQMRMAILQGEGAKLSQHHQRFLQDRGNSANAKIPTDTEPYLVTDDQPSSENGSDSNPETAIGEHLSSDRSATEAVSIPVLDSEGEKDEMERTLAVARVESDAEEGNLQPDNSKGAEDNWLHLMDTFTGKPCEDDVLLYALPVCGPYSALTNYKFKVKLTPGNAKRGKAAKLSLQCFLMDKTATAREKELIRVIKGEDVSRNFPASVKVSLPQGKPLRIK</sequence>
<evidence type="ECO:0000256" key="1">
    <source>
        <dbReference type="ARBA" id="ARBA00004123"/>
    </source>
</evidence>
<keyword evidence="12" id="KW-1185">Reference proteome</keyword>
<evidence type="ECO:0000259" key="10">
    <source>
        <dbReference type="Pfam" id="PF11923"/>
    </source>
</evidence>
<proteinExistence type="inferred from homology"/>
<evidence type="ECO:0000256" key="2">
    <source>
        <dbReference type="ARBA" id="ARBA00004496"/>
    </source>
</evidence>
<dbReference type="GO" id="GO:1990116">
    <property type="term" value="P:ribosome-associated ubiquitin-dependent protein catabolic process"/>
    <property type="evidence" value="ECO:0007669"/>
    <property type="project" value="TreeGrafter"/>
</dbReference>
<feature type="compositionally biased region" description="Polar residues" evidence="8">
    <location>
        <begin position="872"/>
        <end position="885"/>
    </location>
</feature>
<dbReference type="EMBL" id="JXXN02000821">
    <property type="protein sequence ID" value="THD26209.1"/>
    <property type="molecule type" value="Genomic_DNA"/>
</dbReference>
<feature type="compositionally biased region" description="Polar residues" evidence="8">
    <location>
        <begin position="747"/>
        <end position="765"/>
    </location>
</feature>
<dbReference type="InterPro" id="IPR021846">
    <property type="entry name" value="NFACT-C"/>
</dbReference>
<evidence type="ECO:0000256" key="4">
    <source>
        <dbReference type="ARBA" id="ARBA00022490"/>
    </source>
</evidence>
<dbReference type="GO" id="GO:0072344">
    <property type="term" value="P:rescue of stalled ribosome"/>
    <property type="evidence" value="ECO:0007669"/>
    <property type="project" value="TreeGrafter"/>
</dbReference>
<evidence type="ECO:0000256" key="7">
    <source>
        <dbReference type="SAM" id="Coils"/>
    </source>
</evidence>
<feature type="region of interest" description="Disordered" evidence="8">
    <location>
        <begin position="842"/>
        <end position="915"/>
    </location>
</feature>
<name>A0A4E0RC36_FASHE</name>
<comment type="caution">
    <text evidence="11">The sequence shown here is derived from an EMBL/GenBank/DDBJ whole genome shotgun (WGS) entry which is preliminary data.</text>
</comment>
<dbReference type="Pfam" id="PF11923">
    <property type="entry name" value="NFACT-C"/>
    <property type="match status" value="1"/>
</dbReference>
<dbReference type="AlphaFoldDB" id="A0A4E0RC36"/>
<dbReference type="Gene3D" id="2.30.310.10">
    <property type="entry name" value="ibrinogen binding protein from staphylococcus aureus domain"/>
    <property type="match status" value="1"/>
</dbReference>
<feature type="domain" description="NFACT RNA-binding" evidence="9">
    <location>
        <begin position="507"/>
        <end position="647"/>
    </location>
</feature>
<evidence type="ECO:0000313" key="12">
    <source>
        <dbReference type="Proteomes" id="UP000230066"/>
    </source>
</evidence>
<dbReference type="PANTHER" id="PTHR15239:SF6">
    <property type="entry name" value="RIBOSOME QUALITY CONTROL COMPLEX SUBUNIT NEMF"/>
    <property type="match status" value="1"/>
</dbReference>
<evidence type="ECO:0000256" key="3">
    <source>
        <dbReference type="ARBA" id="ARBA00008318"/>
    </source>
</evidence>
<feature type="compositionally biased region" description="Basic and acidic residues" evidence="8">
    <location>
        <begin position="728"/>
        <end position="739"/>
    </location>
</feature>
<feature type="compositionally biased region" description="Basic and acidic residues" evidence="8">
    <location>
        <begin position="677"/>
        <end position="686"/>
    </location>
</feature>
<evidence type="ECO:0000256" key="5">
    <source>
        <dbReference type="ARBA" id="ARBA00023054"/>
    </source>
</evidence>
<dbReference type="GO" id="GO:1990112">
    <property type="term" value="C:RQC complex"/>
    <property type="evidence" value="ECO:0007669"/>
    <property type="project" value="TreeGrafter"/>
</dbReference>
<dbReference type="InterPro" id="IPR051608">
    <property type="entry name" value="RQC_Subunit_NEMF"/>
</dbReference>
<evidence type="ECO:0000256" key="6">
    <source>
        <dbReference type="ARBA" id="ARBA00023242"/>
    </source>
</evidence>
<feature type="coiled-coil region" evidence="7">
    <location>
        <begin position="324"/>
        <end position="351"/>
    </location>
</feature>
<evidence type="ECO:0000313" key="11">
    <source>
        <dbReference type="EMBL" id="THD26209.1"/>
    </source>
</evidence>
<dbReference type="InterPro" id="IPR008532">
    <property type="entry name" value="NFACT_RNA-bd"/>
</dbReference>
<reference evidence="11" key="1">
    <citation type="submission" date="2019-03" db="EMBL/GenBank/DDBJ databases">
        <title>Improved annotation for the trematode Fasciola hepatica.</title>
        <authorList>
            <person name="Choi Y.-J."/>
            <person name="Martin J."/>
            <person name="Mitreva M."/>
        </authorList>
    </citation>
    <scope>NUCLEOTIDE SEQUENCE [LARGE SCALE GENOMIC DNA]</scope>
</reference>
<gene>
    <name evidence="11" type="ORF">D915_003005</name>
</gene>
<dbReference type="PANTHER" id="PTHR15239">
    <property type="entry name" value="NUCLEAR EXPORT MEDIATOR FACTOR NEMF"/>
    <property type="match status" value="1"/>
</dbReference>
<dbReference type="FunFam" id="2.30.310.10:FF:000001">
    <property type="entry name" value="Nuclear export mediator factor Nemf"/>
    <property type="match status" value="1"/>
</dbReference>
<keyword evidence="6" id="KW-0539">Nucleus</keyword>
<feature type="compositionally biased region" description="Basic and acidic residues" evidence="8">
    <location>
        <begin position="793"/>
        <end position="805"/>
    </location>
</feature>
<keyword evidence="4" id="KW-0963">Cytoplasm</keyword>
<keyword evidence="5 7" id="KW-0175">Coiled coil</keyword>
<accession>A0A4E0RC36</accession>
<evidence type="ECO:0000259" key="9">
    <source>
        <dbReference type="Pfam" id="PF05670"/>
    </source>
</evidence>
<dbReference type="GO" id="GO:0005634">
    <property type="term" value="C:nucleus"/>
    <property type="evidence" value="ECO:0007669"/>
    <property type="project" value="UniProtKB-SubCell"/>
</dbReference>
<dbReference type="Pfam" id="PF05833">
    <property type="entry name" value="NFACT_N"/>
    <property type="match status" value="1"/>
</dbReference>
<evidence type="ECO:0000256" key="8">
    <source>
        <dbReference type="SAM" id="MobiDB-lite"/>
    </source>
</evidence>
<feature type="domain" description="NFACT protein C-terminal" evidence="10">
    <location>
        <begin position="946"/>
        <end position="1036"/>
    </location>
</feature>
<organism evidence="11 12">
    <name type="scientific">Fasciola hepatica</name>
    <name type="common">Liver fluke</name>
    <dbReference type="NCBI Taxonomy" id="6192"/>
    <lineage>
        <taxon>Eukaryota</taxon>
        <taxon>Metazoa</taxon>
        <taxon>Spiralia</taxon>
        <taxon>Lophotrochozoa</taxon>
        <taxon>Platyhelminthes</taxon>
        <taxon>Trematoda</taxon>
        <taxon>Digenea</taxon>
        <taxon>Plagiorchiida</taxon>
        <taxon>Echinostomata</taxon>
        <taxon>Echinostomatoidea</taxon>
        <taxon>Fasciolidae</taxon>
        <taxon>Fasciola</taxon>
    </lineage>
</organism>
<dbReference type="Proteomes" id="UP000230066">
    <property type="component" value="Unassembled WGS sequence"/>
</dbReference>
<feature type="compositionally biased region" description="Basic residues" evidence="8">
    <location>
        <begin position="806"/>
        <end position="817"/>
    </location>
</feature>
<dbReference type="GO" id="GO:0005737">
    <property type="term" value="C:cytoplasm"/>
    <property type="evidence" value="ECO:0007669"/>
    <property type="project" value="UniProtKB-SubCell"/>
</dbReference>
<dbReference type="GO" id="GO:0043023">
    <property type="term" value="F:ribosomal large subunit binding"/>
    <property type="evidence" value="ECO:0007669"/>
    <property type="project" value="TreeGrafter"/>
</dbReference>
<feature type="region of interest" description="Disordered" evidence="8">
    <location>
        <begin position="576"/>
        <end position="598"/>
    </location>
</feature>
<feature type="region of interest" description="Disordered" evidence="8">
    <location>
        <begin position="677"/>
        <end position="710"/>
    </location>
</feature>
<dbReference type="Pfam" id="PF05670">
    <property type="entry name" value="NFACT-R_1"/>
    <property type="match status" value="1"/>
</dbReference>
<comment type="similarity">
    <text evidence="3">Belongs to the NEMF family.</text>
</comment>